<dbReference type="GeneID" id="20039393"/>
<name>W7A8A4_9APIC</name>
<evidence type="ECO:0000313" key="3">
    <source>
        <dbReference type="Proteomes" id="UP000030640"/>
    </source>
</evidence>
<feature type="compositionally biased region" description="Basic and acidic residues" evidence="1">
    <location>
        <begin position="13"/>
        <end position="31"/>
    </location>
</feature>
<feature type="region of interest" description="Disordered" evidence="1">
    <location>
        <begin position="1"/>
        <end position="38"/>
    </location>
</feature>
<evidence type="ECO:0000313" key="2">
    <source>
        <dbReference type="EMBL" id="EUD65379.1"/>
    </source>
</evidence>
<dbReference type="AlphaFoldDB" id="W7A8A4"/>
<keyword evidence="3" id="KW-1185">Reference proteome</keyword>
<evidence type="ECO:0000256" key="1">
    <source>
        <dbReference type="SAM" id="MobiDB-lite"/>
    </source>
</evidence>
<accession>W7A8A4</accession>
<dbReference type="RefSeq" id="XP_008817926.1">
    <property type="nucleotide sequence ID" value="XM_008819704.1"/>
</dbReference>
<proteinExistence type="predicted"/>
<organism evidence="2 3">
    <name type="scientific">Plasmodium inui San Antonio 1</name>
    <dbReference type="NCBI Taxonomy" id="1237626"/>
    <lineage>
        <taxon>Eukaryota</taxon>
        <taxon>Sar</taxon>
        <taxon>Alveolata</taxon>
        <taxon>Apicomplexa</taxon>
        <taxon>Aconoidasida</taxon>
        <taxon>Haemosporida</taxon>
        <taxon>Plasmodiidae</taxon>
        <taxon>Plasmodium</taxon>
        <taxon>Plasmodium (Plasmodium)</taxon>
    </lineage>
</organism>
<dbReference type="VEuPathDB" id="PlasmoDB:C922_04119"/>
<reference evidence="2 3" key="1">
    <citation type="submission" date="2013-02" db="EMBL/GenBank/DDBJ databases">
        <title>The Genome Sequence of Plasmodium inui San Antonio 1.</title>
        <authorList>
            <consortium name="The Broad Institute Genome Sequencing Platform"/>
            <consortium name="The Broad Institute Genome Sequencing Center for Infectious Disease"/>
            <person name="Neafsey D."/>
            <person name="Cheeseman I."/>
            <person name="Volkman S."/>
            <person name="Adams J."/>
            <person name="Walker B."/>
            <person name="Young S.K."/>
            <person name="Zeng Q."/>
            <person name="Gargeya S."/>
            <person name="Fitzgerald M."/>
            <person name="Haas B."/>
            <person name="Abouelleil A."/>
            <person name="Alvarado L."/>
            <person name="Arachchi H.M."/>
            <person name="Berlin A.M."/>
            <person name="Chapman S.B."/>
            <person name="Dewar J."/>
            <person name="Goldberg J."/>
            <person name="Griggs A."/>
            <person name="Gujja S."/>
            <person name="Hansen M."/>
            <person name="Howarth C."/>
            <person name="Imamovic A."/>
            <person name="Larimer J."/>
            <person name="McCowan C."/>
            <person name="Murphy C."/>
            <person name="Neiman D."/>
            <person name="Pearson M."/>
            <person name="Priest M."/>
            <person name="Roberts A."/>
            <person name="Saif S."/>
            <person name="Shea T."/>
            <person name="Sisk P."/>
            <person name="Sykes S."/>
            <person name="Wortman J."/>
            <person name="Nusbaum C."/>
            <person name="Birren B."/>
        </authorList>
    </citation>
    <scope>NUCLEOTIDE SEQUENCE [LARGE SCALE GENOMIC DNA]</scope>
    <source>
        <strain evidence="2 3">San Antonio 1</strain>
    </source>
</reference>
<sequence>MKGSINSEGGQGDADHVVREEKMGHERDDQSQAKSVTLDGLSSLIPNGVQLPHQGAPLKWGGMNHHVRITQPSSPSKESGSERKSFPLKSIFLTPITKHTILRSISAIRQGICAKCAMPGHPLGGTGATRKTEPTIKSLVKYSFQANEKKK</sequence>
<dbReference type="EMBL" id="KI965479">
    <property type="protein sequence ID" value="EUD65379.1"/>
    <property type="molecule type" value="Genomic_DNA"/>
</dbReference>
<dbReference type="Proteomes" id="UP000030640">
    <property type="component" value="Unassembled WGS sequence"/>
</dbReference>
<protein>
    <submittedName>
        <fullName evidence="2">Uncharacterized protein</fullName>
    </submittedName>
</protein>
<gene>
    <name evidence="2" type="ORF">C922_04119</name>
</gene>